<dbReference type="VEuPathDB" id="VectorBase:PHUM355660"/>
<protein>
    <recommendedName>
        <fullName evidence="2">Chitin-binding type-2 domain-containing protein</fullName>
    </recommendedName>
</protein>
<dbReference type="HOGENOM" id="CLU_229939_0_0_1"/>
<dbReference type="KEGG" id="phu:Phum_PHUM355660"/>
<feature type="compositionally biased region" description="Basic and acidic residues" evidence="1">
    <location>
        <begin position="176"/>
        <end position="197"/>
    </location>
</feature>
<dbReference type="OMA" id="ANTRNHI"/>
<keyword evidence="5" id="KW-1185">Reference proteome</keyword>
<reference evidence="4" key="3">
    <citation type="submission" date="2020-05" db="UniProtKB">
        <authorList>
            <consortium name="EnsemblMetazoa"/>
        </authorList>
    </citation>
    <scope>IDENTIFICATION</scope>
    <source>
        <strain evidence="4">USDA</strain>
    </source>
</reference>
<feature type="region of interest" description="Disordered" evidence="1">
    <location>
        <begin position="2211"/>
        <end position="2260"/>
    </location>
</feature>
<dbReference type="OrthoDB" id="8194050at2759"/>
<feature type="compositionally biased region" description="Polar residues" evidence="1">
    <location>
        <begin position="2215"/>
        <end position="2240"/>
    </location>
</feature>
<feature type="region of interest" description="Disordered" evidence="1">
    <location>
        <begin position="357"/>
        <end position="377"/>
    </location>
</feature>
<dbReference type="eggNOG" id="ENOG502S2FX">
    <property type="taxonomic scope" value="Eukaryota"/>
</dbReference>
<feature type="region of interest" description="Disordered" evidence="1">
    <location>
        <begin position="1285"/>
        <end position="1314"/>
    </location>
</feature>
<feature type="compositionally biased region" description="Polar residues" evidence="1">
    <location>
        <begin position="367"/>
        <end position="377"/>
    </location>
</feature>
<dbReference type="SMART" id="SM00494">
    <property type="entry name" value="ChtBD2"/>
    <property type="match status" value="1"/>
</dbReference>
<dbReference type="EMBL" id="DS235363">
    <property type="protein sequence ID" value="EEB15216.1"/>
    <property type="molecule type" value="Genomic_DNA"/>
</dbReference>
<dbReference type="PANTHER" id="PTHR22933">
    <property type="entry name" value="FI18007P1-RELATED"/>
    <property type="match status" value="1"/>
</dbReference>
<evidence type="ECO:0000259" key="2">
    <source>
        <dbReference type="PROSITE" id="PS50940"/>
    </source>
</evidence>
<dbReference type="EnsemblMetazoa" id="PHUM355660-RA">
    <property type="protein sequence ID" value="PHUM355660-PA"/>
    <property type="gene ID" value="PHUM355660"/>
</dbReference>
<dbReference type="RefSeq" id="XP_002427954.1">
    <property type="nucleotide sequence ID" value="XM_002427909.1"/>
</dbReference>
<dbReference type="GO" id="GO:0008061">
    <property type="term" value="F:chitin binding"/>
    <property type="evidence" value="ECO:0007669"/>
    <property type="project" value="InterPro"/>
</dbReference>
<feature type="region of interest" description="Disordered" evidence="1">
    <location>
        <begin position="1844"/>
        <end position="1867"/>
    </location>
</feature>
<dbReference type="EMBL" id="AAZO01004134">
    <property type="status" value="NOT_ANNOTATED_CDS"/>
    <property type="molecule type" value="Genomic_DNA"/>
</dbReference>
<evidence type="ECO:0000313" key="5">
    <source>
        <dbReference type="Proteomes" id="UP000009046"/>
    </source>
</evidence>
<feature type="compositionally biased region" description="Polar residues" evidence="1">
    <location>
        <begin position="539"/>
        <end position="563"/>
    </location>
</feature>
<sequence length="2324" mass="259173">MASDSLVVKSYKEEIDTTATTTVSSTVKERKIEEYAVYQGVMGRPGIDFPVYTHIPHTSFSCRNVKKSGYYADLETDCQVFHICDRNRKVSFLCPNGTIFRQSHLICDWWFRVDCGKSVELYDESAEQLEADQKVYKAKADERERRRKLSKAYAAGTSDQSEETQRAKSQLLNRENFSRREHNSRGNGRKSERHFNRPSDALINFNRNKQNVQTTNGNNLRVKTNNEGEQGSLIGNSPDVAQKINQQNHNNIGLENFHEAESGSLVENLSNHSRNLAKAASGERVKNEGNNKRFSKKIKIIARGRNGSLSAVEEKVEEVQKTSHTDKSQESNERNQNSNVGITGAYSSAEKITAVETSNDGKDYKNQYDNGQSENARTTYPNVNVQTATNNKIEITSPGYDFTNKIKNRKFVQYNFTNYKNAGVSSETGGGNFYKASTVRSVTNNFKFNQNAKHGTDVNKSTFFGSNENVKNFASNEEQGSTNYYHQQNGNTGNKFTYVAPTTTEKYSNDNFQTLNVAYNQQKEHSTAAPTIYGTTLRPNEPLNNFNQQNDGNIKFNSNEKTTNSNFKSSFSSNSFNNNYQNQQHFWQKINNNNKQLIDIKMLIRVSTESPYGTTGFSSNQPVKNYKQEILLKGENTKDVVVNSGYTVTPEVYQPPTTNNYFYQNSKSDNYHYSNDKTLENNRQKNGNVDFSATYDSQKTIINYNDKNFKNTGSTIFGTTSSPNQPSVTTQYQTQTYQPQFQQTQQNKLTTFGSSSAFVETSLPVTNTHNQNGNERNNNFFSATTASFQPSVSTQYQTENLKSQNLQQNNKQTTDFSSSGILKTTNVYNQHQTGNNNFNNFNNQQNNGFSATTPSSYDQSFITQYQTQNNNNYQNEKIQQNSNEKNKNFGNYLNENEKNYKFSATTTPSYQHSSVTNYLSTESYNLQNGQTHFTTTNNPNPTNFIPSTPSTPHQQLQQQTFVVNNQYNNNQFSEINTNGKKQTPPFVGTPTTDFYQPTTYTTGKYDLNTYQQQNKQNIFNNAEKQTNFPTTQNSNLPTENTPKIFSHGINNNNFAVGTTEFYKNDNVNLPNKINNENVKFETEIFKSVEVNLQGDNGDVINKTLGHQVTEKNTLGYNNNNNNFPPTSPTVSTVSFSQNGLNNEGYKGSTVDYNSKNFQFTIINHEKEGLKTAESGSAASKYSNNGNNYQSLSYFGSTQKPQEFFDEKGYQGSGVNYNLRGGSGRGSKSYFEENKFHSRQQNSNIPSNYKTTNVVTPSSSSFSSSQNYFTTTPSFDVLTGYSTTPVTPVKQDGNRVTASSPTEHTHSNGQSWQTTTFKPQYEGTTTGQTYFSENEGYFTFVPKNQLIYENENSNSAKVSTETTNVGVDLSLQELNINKNNFQKTGKTGNNYNEFYREGLEVPPSSGPNAIRSFALYFADNTNNQAPTTSSPSIYVTPSVYTTVSLNSFDNKKKEVLKQVNELVQQSSINVTEVTVDSDKLPNSLTVQTQDSYLTLFSNNSDKSTIESSTVSSKSEEESTNGNFDFKSTNYGDFTEEPTVINSELVKNDLDGSQTRGLVEPEPVENDGKVAPDLRKLAQVFTKALSAYLDDPQGFRKVLTEVRPTEPTFDSNESESNEYSTATREEEEVLDFSDVSNNSYKKKLSTPSSQRESSTEFLAQISSPTVSDFENLIAPVNKTNWATNIELTAPLLESLDASQSNYYSLPTFTGTTNSVAEEINQFIDHDQTSFTGSIEDDSYFPSTTTTTDISSPPKYGGFQNNTERTKKYSPYGSDLKTFSPYSPIADNQVSPTTPKVVNLKEGTIHDSSKENFTSFFSHFTKNETKDGEIQLAKELNNLVLLQKFTTPRGSGTQSTSTAPRLSTSHLSTHNGIGNRYEDVVLGNGETIERNVGIRIGKELQNSETGNSVNILKSSVSAVNVDIVSSPSTTPKSNEYANTRNHITSVKPSGISGITTGVVLPSTPKGFQYPETISDVHILKSSLSNLNGDVLPQSSTPKGFLITYSLNEPQPTTQNPTIVNLVAQSTSLPPSISSSYNVNSLSVSESHKTLNDDLSSSAWEDSLYDSYQTAPEPDNSATESAERAVKSLQRITKLQETLMFNTDNTTLHQKDMARETVETMMDNLNLTASTTHALMHVMEEAAKNETYRRLVLLLVNDKSGRNKTAEEARVSLLKALLTPVIVSHNQPNPSLPIQDTSKLAASANDDKTIDTNVRRSKSIPNRQTSGPLIQTTTSRSSSINKNAEIQEKQPPKTTTTTTTTTSTILPPSKIYKKSKPDIGNIGALRRAIDNSKTKQVKINSIDDAIINSDSRAVELLRSLYSLAARWG</sequence>
<feature type="region of interest" description="Disordered" evidence="1">
    <location>
        <begin position="1601"/>
        <end position="1626"/>
    </location>
</feature>
<dbReference type="PROSITE" id="PS50940">
    <property type="entry name" value="CHIT_BIND_II"/>
    <property type="match status" value="1"/>
</dbReference>
<feature type="region of interest" description="Disordered" evidence="1">
    <location>
        <begin position="1501"/>
        <end position="1529"/>
    </location>
</feature>
<reference evidence="3" key="2">
    <citation type="submission" date="2007-04" db="EMBL/GenBank/DDBJ databases">
        <title>The genome of the human body louse.</title>
        <authorList>
            <consortium name="The Human Body Louse Genome Consortium"/>
            <person name="Kirkness E."/>
            <person name="Walenz B."/>
            <person name="Hass B."/>
            <person name="Bruggner R."/>
            <person name="Strausberg R."/>
        </authorList>
    </citation>
    <scope>NUCLEOTIDE SEQUENCE</scope>
    <source>
        <strain evidence="3">USDA</strain>
    </source>
</reference>
<feature type="compositionally biased region" description="Polar residues" evidence="1">
    <location>
        <begin position="1519"/>
        <end position="1529"/>
    </location>
</feature>
<feature type="region of interest" description="Disordered" evidence="1">
    <location>
        <begin position="139"/>
        <end position="197"/>
    </location>
</feature>
<feature type="compositionally biased region" description="Low complexity" evidence="1">
    <location>
        <begin position="2250"/>
        <end position="2260"/>
    </location>
</feature>
<dbReference type="InParanoid" id="E0VPB0"/>
<organism>
    <name type="scientific">Pediculus humanus subsp. corporis</name>
    <name type="common">Body louse</name>
    <dbReference type="NCBI Taxonomy" id="121224"/>
    <lineage>
        <taxon>Eukaryota</taxon>
        <taxon>Metazoa</taxon>
        <taxon>Ecdysozoa</taxon>
        <taxon>Arthropoda</taxon>
        <taxon>Hexapoda</taxon>
        <taxon>Insecta</taxon>
        <taxon>Pterygota</taxon>
        <taxon>Neoptera</taxon>
        <taxon>Paraneoptera</taxon>
        <taxon>Psocodea</taxon>
        <taxon>Troctomorpha</taxon>
        <taxon>Phthiraptera</taxon>
        <taxon>Anoplura</taxon>
        <taxon>Pediculidae</taxon>
        <taxon>Pediculus</taxon>
    </lineage>
</organism>
<evidence type="ECO:0000313" key="4">
    <source>
        <dbReference type="EnsemblMetazoa" id="PHUM355660-PA"/>
    </source>
</evidence>
<dbReference type="Proteomes" id="UP000009046">
    <property type="component" value="Unassembled WGS sequence"/>
</dbReference>
<evidence type="ECO:0000313" key="3">
    <source>
        <dbReference type="EMBL" id="EEB15216.1"/>
    </source>
</evidence>
<feature type="region of interest" description="Disordered" evidence="1">
    <location>
        <begin position="539"/>
        <end position="570"/>
    </location>
</feature>
<dbReference type="CTD" id="8232054"/>
<dbReference type="InterPro" id="IPR036508">
    <property type="entry name" value="Chitin-bd_dom_sf"/>
</dbReference>
<dbReference type="Pfam" id="PF01607">
    <property type="entry name" value="CBM_14"/>
    <property type="match status" value="1"/>
</dbReference>
<gene>
    <name evidence="4" type="primary">8232054</name>
    <name evidence="3" type="ORF">Phum_PHUM355660</name>
</gene>
<dbReference type="GeneID" id="8232054"/>
<feature type="region of interest" description="Disordered" evidence="1">
    <location>
        <begin position="313"/>
        <end position="345"/>
    </location>
</feature>
<proteinExistence type="predicted"/>
<evidence type="ECO:0000256" key="1">
    <source>
        <dbReference type="SAM" id="MobiDB-lite"/>
    </source>
</evidence>
<dbReference type="PANTHER" id="PTHR22933:SF42">
    <property type="entry name" value="FI18455P1-RELATED"/>
    <property type="match status" value="1"/>
</dbReference>
<accession>E0VPB0</accession>
<dbReference type="InterPro" id="IPR052976">
    <property type="entry name" value="Scoloptoxin-like"/>
</dbReference>
<feature type="compositionally biased region" description="Low complexity" evidence="1">
    <location>
        <begin position="1501"/>
        <end position="1511"/>
    </location>
</feature>
<feature type="compositionally biased region" description="Basic and acidic residues" evidence="1">
    <location>
        <begin position="313"/>
        <end position="333"/>
    </location>
</feature>
<feature type="region of interest" description="Disordered" evidence="1">
    <location>
        <begin position="1739"/>
        <end position="1769"/>
    </location>
</feature>
<dbReference type="Gene3D" id="2.170.140.10">
    <property type="entry name" value="Chitin binding domain"/>
    <property type="match status" value="1"/>
</dbReference>
<reference evidence="3" key="1">
    <citation type="submission" date="2007-04" db="EMBL/GenBank/DDBJ databases">
        <title>Annotation of Pediculus humanus corporis strain USDA.</title>
        <authorList>
            <person name="Kirkness E."/>
            <person name="Hannick L."/>
            <person name="Hass B."/>
            <person name="Bruggner R."/>
            <person name="Lawson D."/>
            <person name="Bidwell S."/>
            <person name="Joardar V."/>
            <person name="Caler E."/>
            <person name="Walenz B."/>
            <person name="Inman J."/>
            <person name="Schobel S."/>
            <person name="Galinsky K."/>
            <person name="Amedeo P."/>
            <person name="Strausberg R."/>
        </authorList>
    </citation>
    <scope>NUCLEOTIDE SEQUENCE</scope>
    <source>
        <strain evidence="3">USDA</strain>
    </source>
</reference>
<dbReference type="InterPro" id="IPR002557">
    <property type="entry name" value="Chitin-bd_dom"/>
</dbReference>
<dbReference type="GO" id="GO:0005576">
    <property type="term" value="C:extracellular region"/>
    <property type="evidence" value="ECO:0007669"/>
    <property type="project" value="InterPro"/>
</dbReference>
<feature type="domain" description="Chitin-binding type-2" evidence="2">
    <location>
        <begin position="59"/>
        <end position="117"/>
    </location>
</feature>
<name>E0VPB0_PEDHC</name>
<dbReference type="SUPFAM" id="SSF57625">
    <property type="entry name" value="Invertebrate chitin-binding proteins"/>
    <property type="match status" value="1"/>
</dbReference>
<feature type="compositionally biased region" description="Polar residues" evidence="1">
    <location>
        <begin position="1293"/>
        <end position="1314"/>
    </location>
</feature>
<dbReference type="STRING" id="121224.E0VPB0"/>